<dbReference type="EMBL" id="VWOX01000021">
    <property type="protein sequence ID" value="KAA5539208.1"/>
    <property type="molecule type" value="Genomic_DNA"/>
</dbReference>
<keyword evidence="2" id="KW-1185">Reference proteome</keyword>
<reference evidence="1 2" key="1">
    <citation type="submission" date="2019-08" db="EMBL/GenBank/DDBJ databases">
        <authorList>
            <person name="Dhanesh K."/>
            <person name="Kumar G."/>
            <person name="Sasikala C."/>
            <person name="Venkata Ramana C."/>
        </authorList>
    </citation>
    <scope>NUCLEOTIDE SEQUENCE [LARGE SCALE GENOMIC DNA]</scope>
    <source>
        <strain evidence="1 2">JC645</strain>
    </source>
</reference>
<dbReference type="AlphaFoldDB" id="A0A5M6CVC9"/>
<accession>A0A5M6CVC9</accession>
<gene>
    <name evidence="1" type="ORF">FYK55_25135</name>
</gene>
<evidence type="ECO:0000313" key="2">
    <source>
        <dbReference type="Proteomes" id="UP000324479"/>
    </source>
</evidence>
<dbReference type="SUPFAM" id="SSF56935">
    <property type="entry name" value="Porins"/>
    <property type="match status" value="1"/>
</dbReference>
<dbReference type="RefSeq" id="WP_150079401.1">
    <property type="nucleotide sequence ID" value="NZ_VWOX01000021.1"/>
</dbReference>
<evidence type="ECO:0000313" key="1">
    <source>
        <dbReference type="EMBL" id="KAA5539208.1"/>
    </source>
</evidence>
<protein>
    <recommendedName>
        <fullName evidence="3">Porin</fullName>
    </recommendedName>
</protein>
<dbReference type="Proteomes" id="UP000324479">
    <property type="component" value="Unassembled WGS sequence"/>
</dbReference>
<comment type="caution">
    <text evidence="1">The sequence shown here is derived from an EMBL/GenBank/DDBJ whole genome shotgun (WGS) entry which is preliminary data.</text>
</comment>
<name>A0A5M6CVC9_9BACT</name>
<sequence length="499" mass="53638">MLTAVITPRAIADDSDVFVTVPSGELTEIRQELQYLRQREAERTVRETAPLTLASLQIPACDSGCDVGCADGGCADGCCADGGCDGAAGVCDGCLLSNCGSKGSLCGCLCHHCVPPICPAPCVECPRVTTLNPYFNINVFGALKLDMLFSNPRPVTESVPFFLAPASAGGYEESTVSFQARQSTIGAAFAGPQFGGFQSGGQMIAMFFNDSVIQDAYGFLPLQAYGELKNDRWRFSAGLQFDVFAPGIPTVLPFSALGASGNAGNSFRGQLRAERYFNPASDVQWTLQMALSEPINATIDPTFRLLEDNGWPNVEGRIALGLGDRAGPQNLRPFEAGLSGVVGELRSTPVPNPPVFADVWGGAIDFRWAMNDTFGVLGEVFTGNALGTYNGGILQNINSETLEGVHSTGGFIETYAYLCPRLHTHIGYGIDDPRDEDLPVSAAAAARSKNQTYYANLLWDVNQTFRIAFEFAYRDTEYNSPLLLDNQGPGFHTQLQWLF</sequence>
<proteinExistence type="predicted"/>
<organism evidence="1 2">
    <name type="scientific">Roseiconus nitratireducens</name>
    <dbReference type="NCBI Taxonomy" id="2605748"/>
    <lineage>
        <taxon>Bacteria</taxon>
        <taxon>Pseudomonadati</taxon>
        <taxon>Planctomycetota</taxon>
        <taxon>Planctomycetia</taxon>
        <taxon>Pirellulales</taxon>
        <taxon>Pirellulaceae</taxon>
        <taxon>Roseiconus</taxon>
    </lineage>
</organism>
<evidence type="ECO:0008006" key="3">
    <source>
        <dbReference type="Google" id="ProtNLM"/>
    </source>
</evidence>